<evidence type="ECO:0000313" key="3">
    <source>
        <dbReference type="Proteomes" id="UP001500902"/>
    </source>
</evidence>
<evidence type="ECO:0000256" key="1">
    <source>
        <dbReference type="SAM" id="MobiDB-lite"/>
    </source>
</evidence>
<name>A0ABP7CS81_9ACTN</name>
<accession>A0ABP7CS81</accession>
<sequence>MVLRGLTSAPTLTAGQDRLLGGPNVTGRMDFTPIPGGGVVQIQPRSAAMRAASCRFAAPSLAMAAAR</sequence>
<proteinExistence type="predicted"/>
<comment type="caution">
    <text evidence="2">The sequence shown here is derived from an EMBL/GenBank/DDBJ whole genome shotgun (WGS) entry which is preliminary data.</text>
</comment>
<gene>
    <name evidence="2" type="ORF">GCM10022224_068590</name>
</gene>
<evidence type="ECO:0000313" key="2">
    <source>
        <dbReference type="EMBL" id="GAA3693348.1"/>
    </source>
</evidence>
<organism evidence="2 3">
    <name type="scientific">Nonomuraea antimicrobica</name>
    <dbReference type="NCBI Taxonomy" id="561173"/>
    <lineage>
        <taxon>Bacteria</taxon>
        <taxon>Bacillati</taxon>
        <taxon>Actinomycetota</taxon>
        <taxon>Actinomycetes</taxon>
        <taxon>Streptosporangiales</taxon>
        <taxon>Streptosporangiaceae</taxon>
        <taxon>Nonomuraea</taxon>
    </lineage>
</organism>
<feature type="region of interest" description="Disordered" evidence="1">
    <location>
        <begin position="1"/>
        <end position="24"/>
    </location>
</feature>
<dbReference type="Proteomes" id="UP001500902">
    <property type="component" value="Unassembled WGS sequence"/>
</dbReference>
<reference evidence="3" key="1">
    <citation type="journal article" date="2019" name="Int. J. Syst. Evol. Microbiol.">
        <title>The Global Catalogue of Microorganisms (GCM) 10K type strain sequencing project: providing services to taxonomists for standard genome sequencing and annotation.</title>
        <authorList>
            <consortium name="The Broad Institute Genomics Platform"/>
            <consortium name="The Broad Institute Genome Sequencing Center for Infectious Disease"/>
            <person name="Wu L."/>
            <person name="Ma J."/>
        </authorList>
    </citation>
    <scope>NUCLEOTIDE SEQUENCE [LARGE SCALE GENOMIC DNA]</scope>
    <source>
        <strain evidence="3">JCM 16904</strain>
    </source>
</reference>
<dbReference type="EMBL" id="BAAAZP010000138">
    <property type="protein sequence ID" value="GAA3693348.1"/>
    <property type="molecule type" value="Genomic_DNA"/>
</dbReference>
<keyword evidence="3" id="KW-1185">Reference proteome</keyword>
<protein>
    <submittedName>
        <fullName evidence="2">Uncharacterized protein</fullName>
    </submittedName>
</protein>